<evidence type="ECO:0000256" key="1">
    <source>
        <dbReference type="SAM" id="Phobius"/>
    </source>
</evidence>
<proteinExistence type="predicted"/>
<dbReference type="AlphaFoldDB" id="A0A6C0DYX9"/>
<evidence type="ECO:0000313" key="2">
    <source>
        <dbReference type="EMBL" id="QHT21540.1"/>
    </source>
</evidence>
<name>A0A6C0DYX9_9ZZZZ</name>
<organism evidence="2">
    <name type="scientific">viral metagenome</name>
    <dbReference type="NCBI Taxonomy" id="1070528"/>
    <lineage>
        <taxon>unclassified sequences</taxon>
        <taxon>metagenomes</taxon>
        <taxon>organismal metagenomes</taxon>
    </lineage>
</organism>
<reference evidence="2" key="1">
    <citation type="journal article" date="2020" name="Nature">
        <title>Giant virus diversity and host interactions through global metagenomics.</title>
        <authorList>
            <person name="Schulz F."/>
            <person name="Roux S."/>
            <person name="Paez-Espino D."/>
            <person name="Jungbluth S."/>
            <person name="Walsh D.A."/>
            <person name="Denef V.J."/>
            <person name="McMahon K.D."/>
            <person name="Konstantinidis K.T."/>
            <person name="Eloe-Fadrosh E.A."/>
            <person name="Kyrpides N.C."/>
            <person name="Woyke T."/>
        </authorList>
    </citation>
    <scope>NUCLEOTIDE SEQUENCE</scope>
    <source>
        <strain evidence="2">GVMAG-M-3300023179-103</strain>
    </source>
</reference>
<keyword evidence="1" id="KW-0472">Membrane</keyword>
<dbReference type="EMBL" id="MN739695">
    <property type="protein sequence ID" value="QHT21540.1"/>
    <property type="molecule type" value="Genomic_DNA"/>
</dbReference>
<keyword evidence="1" id="KW-1133">Transmembrane helix</keyword>
<feature type="transmembrane region" description="Helical" evidence="1">
    <location>
        <begin position="35"/>
        <end position="55"/>
    </location>
</feature>
<sequence>MNYIKTILILILLLIILSLYVKLNNSTPYKILICENYIVSFGFFFILCYMLYFLISINIDKNENFDNTDIFDNFIERPQLISQEAMQEATQEETHKKINCDEVMKNLEILGNKNIITLPSEYKDHCENVITQKYKVVFENKKVKNKQYILRTLINKSYYYLVMTINKKNDLPEHKGTKEKPEACNIGEDYILPMLVSETVLFKNYKPENYHFYIIKRKNTYVLSADINNITYYISGAPTLSPYVQVPTKPVPQFIGKEVKLLNIPNHNSLKFLCGMRNTDANNPFINFHIESNMKPVVNPDLTNTIMTNLLQDKNPEIFKNNLDIFIKDNKDRKFSFAVSLDLDDPLKLDRIPLCIMPIAYDECTRNNEKCNKTIHENGINYAGTSKISFEIISVIV</sequence>
<keyword evidence="1" id="KW-0812">Transmembrane</keyword>
<feature type="transmembrane region" description="Helical" evidence="1">
    <location>
        <begin position="6"/>
        <end position="23"/>
    </location>
</feature>
<accession>A0A6C0DYX9</accession>
<protein>
    <submittedName>
        <fullName evidence="2">Uncharacterized protein</fullName>
    </submittedName>
</protein>